<dbReference type="EMBL" id="ASGZ01000060">
    <property type="protein sequence ID" value="ESP87386.1"/>
    <property type="molecule type" value="Genomic_DNA"/>
</dbReference>
<dbReference type="SUPFAM" id="SSF46785">
    <property type="entry name" value="Winged helix' DNA-binding domain"/>
    <property type="match status" value="1"/>
</dbReference>
<dbReference type="AlphaFoldDB" id="V4GQR8"/>
<feature type="region of interest" description="Disordered" evidence="1">
    <location>
        <begin position="83"/>
        <end position="111"/>
    </location>
</feature>
<dbReference type="Proteomes" id="UP000017840">
    <property type="component" value="Unassembled WGS sequence"/>
</dbReference>
<reference evidence="2 3" key="1">
    <citation type="journal article" date="2013" name="Genome Announc.">
        <title>Draft Genome Sequence of 'Candidatus Halobonum tyrrellensis' Strain G22, Isolated from the Hypersaline Waters of Lake Tyrrell, Australia.</title>
        <authorList>
            <person name="Ugalde J.A."/>
            <person name="Narasingarao P."/>
            <person name="Kuo S."/>
            <person name="Podell S."/>
            <person name="Allen E.E."/>
        </authorList>
    </citation>
    <scope>NUCLEOTIDE SEQUENCE [LARGE SCALE GENOMIC DNA]</scope>
    <source>
        <strain evidence="2 3">G22</strain>
    </source>
</reference>
<comment type="caution">
    <text evidence="2">The sequence shown here is derived from an EMBL/GenBank/DDBJ whole genome shotgun (WGS) entry which is preliminary data.</text>
</comment>
<gene>
    <name evidence="2" type="ORF">K933_14908</name>
</gene>
<keyword evidence="3" id="KW-1185">Reference proteome</keyword>
<dbReference type="eggNOG" id="arCOG03924">
    <property type="taxonomic scope" value="Archaea"/>
</dbReference>
<evidence type="ECO:0000256" key="1">
    <source>
        <dbReference type="SAM" id="MobiDB-lite"/>
    </source>
</evidence>
<dbReference type="Gene3D" id="1.10.10.10">
    <property type="entry name" value="Winged helix-like DNA-binding domain superfamily/Winged helix DNA-binding domain"/>
    <property type="match status" value="1"/>
</dbReference>
<accession>V4GQR8</accession>
<name>V4GQR8_9EURY</name>
<proteinExistence type="predicted"/>
<evidence type="ECO:0000313" key="2">
    <source>
        <dbReference type="EMBL" id="ESP87386.1"/>
    </source>
</evidence>
<sequence length="111" mass="11853">MQRPSSPPEFTDADERILRHLREAGADYPALVSGNTGLHAPLVERRLALLEAEAYVEAVTDESIYRITDAGEVALDVLDAPDPWARARSDGAPDAPARGASAGEEPAMDAE</sequence>
<evidence type="ECO:0008006" key="4">
    <source>
        <dbReference type="Google" id="ProtNLM"/>
    </source>
</evidence>
<dbReference type="InterPro" id="IPR036388">
    <property type="entry name" value="WH-like_DNA-bd_sf"/>
</dbReference>
<organism evidence="2 3">
    <name type="scientific">Candidatus Halobonum tyrrellensis G22</name>
    <dbReference type="NCBI Taxonomy" id="1324957"/>
    <lineage>
        <taxon>Archaea</taxon>
        <taxon>Methanobacteriati</taxon>
        <taxon>Methanobacteriota</taxon>
        <taxon>Stenosarchaea group</taxon>
        <taxon>Halobacteria</taxon>
        <taxon>Halobacteriales</taxon>
        <taxon>Haloferacaceae</taxon>
        <taxon>Candidatus Halobonum</taxon>
    </lineage>
</organism>
<dbReference type="OrthoDB" id="285635at2157"/>
<dbReference type="InterPro" id="IPR036390">
    <property type="entry name" value="WH_DNA-bd_sf"/>
</dbReference>
<dbReference type="RefSeq" id="WP_023395555.1">
    <property type="nucleotide sequence ID" value="NZ_ASGZ01000060.1"/>
</dbReference>
<evidence type="ECO:0000313" key="3">
    <source>
        <dbReference type="Proteomes" id="UP000017840"/>
    </source>
</evidence>
<protein>
    <recommendedName>
        <fullName evidence="4">DUF2250 domain-containing protein</fullName>
    </recommendedName>
</protein>